<dbReference type="AlphaFoldDB" id="A0A4S3THU2"/>
<comment type="similarity">
    <text evidence="1">Belongs to the thioredoxin family. DsbA subfamily.</text>
</comment>
<proteinExistence type="inferred from homology"/>
<dbReference type="RefSeq" id="WP_141465814.1">
    <property type="nucleotide sequence ID" value="NZ_RBZW01000058.1"/>
</dbReference>
<comment type="caution">
    <text evidence="10">The sequence shown here is derived from an EMBL/GenBank/DDBJ whole genome shotgun (WGS) entry which is preliminary data.</text>
</comment>
<keyword evidence="5" id="KW-0560">Oxidoreductase</keyword>
<evidence type="ECO:0000256" key="3">
    <source>
        <dbReference type="ARBA" id="ARBA00022729"/>
    </source>
</evidence>
<dbReference type="PROSITE" id="PS51257">
    <property type="entry name" value="PROKAR_LIPOPROTEIN"/>
    <property type="match status" value="1"/>
</dbReference>
<dbReference type="InterPro" id="IPR036249">
    <property type="entry name" value="Thioredoxin-like_sf"/>
</dbReference>
<reference evidence="10 11" key="1">
    <citation type="submission" date="2018-10" db="EMBL/GenBank/DDBJ databases">
        <title>Natronolimnobius sp. XQ-INN 246 isolated from Inner Mongolia Autonomous Region of China.</title>
        <authorList>
            <person name="Xue Q."/>
        </authorList>
    </citation>
    <scope>NUCLEOTIDE SEQUENCE [LARGE SCALE GENOMIC DNA]</scope>
    <source>
        <strain evidence="10 11">XQ-INN 246</strain>
    </source>
</reference>
<evidence type="ECO:0000256" key="2">
    <source>
        <dbReference type="ARBA" id="ARBA00007787"/>
    </source>
</evidence>
<dbReference type="GO" id="GO:0016491">
    <property type="term" value="F:oxidoreductase activity"/>
    <property type="evidence" value="ECO:0007669"/>
    <property type="project" value="UniProtKB-KW"/>
</dbReference>
<comment type="similarity">
    <text evidence="2">Belongs to the glutaredoxin family.</text>
</comment>
<evidence type="ECO:0000256" key="4">
    <source>
        <dbReference type="ARBA" id="ARBA00022982"/>
    </source>
</evidence>
<organism evidence="10 11">
    <name type="scientific">Salinadaptatus halalkaliphilus</name>
    <dbReference type="NCBI Taxonomy" id="2419781"/>
    <lineage>
        <taxon>Archaea</taxon>
        <taxon>Methanobacteriati</taxon>
        <taxon>Methanobacteriota</taxon>
        <taxon>Stenosarchaea group</taxon>
        <taxon>Halobacteria</taxon>
        <taxon>Halobacteriales</taxon>
        <taxon>Natrialbaceae</taxon>
        <taxon>Salinadaptatus</taxon>
    </lineage>
</organism>
<dbReference type="Pfam" id="PF13462">
    <property type="entry name" value="Thioredoxin_4"/>
    <property type="match status" value="1"/>
</dbReference>
<feature type="domain" description="Thioredoxin-like fold" evidence="9">
    <location>
        <begin position="30"/>
        <end position="198"/>
    </location>
</feature>
<evidence type="ECO:0000256" key="7">
    <source>
        <dbReference type="ARBA" id="ARBA00023284"/>
    </source>
</evidence>
<accession>A0A4S3THU2</accession>
<gene>
    <name evidence="10" type="ORF">D8Y22_16695</name>
</gene>
<keyword evidence="11" id="KW-1185">Reference proteome</keyword>
<evidence type="ECO:0000313" key="10">
    <source>
        <dbReference type="EMBL" id="THE63472.1"/>
    </source>
</evidence>
<evidence type="ECO:0000259" key="9">
    <source>
        <dbReference type="Pfam" id="PF13462"/>
    </source>
</evidence>
<evidence type="ECO:0000256" key="1">
    <source>
        <dbReference type="ARBA" id="ARBA00005791"/>
    </source>
</evidence>
<feature type="region of interest" description="Disordered" evidence="8">
    <location>
        <begin position="146"/>
        <end position="172"/>
    </location>
</feature>
<keyword evidence="4" id="KW-0249">Electron transport</keyword>
<dbReference type="Proteomes" id="UP000318864">
    <property type="component" value="Unassembled WGS sequence"/>
</dbReference>
<dbReference type="OrthoDB" id="15256at2157"/>
<keyword evidence="3" id="KW-0732">Signal</keyword>
<dbReference type="InterPro" id="IPR006311">
    <property type="entry name" value="TAT_signal"/>
</dbReference>
<dbReference type="SUPFAM" id="SSF52833">
    <property type="entry name" value="Thioredoxin-like"/>
    <property type="match status" value="1"/>
</dbReference>
<name>A0A4S3THU2_9EURY</name>
<dbReference type="PANTHER" id="PTHR13887">
    <property type="entry name" value="GLUTATHIONE S-TRANSFERASE KAPPA"/>
    <property type="match status" value="1"/>
</dbReference>
<dbReference type="PROSITE" id="PS51318">
    <property type="entry name" value="TAT"/>
    <property type="match status" value="1"/>
</dbReference>
<evidence type="ECO:0000256" key="8">
    <source>
        <dbReference type="SAM" id="MobiDB-lite"/>
    </source>
</evidence>
<dbReference type="InterPro" id="IPR012336">
    <property type="entry name" value="Thioredoxin-like_fold"/>
</dbReference>
<evidence type="ECO:0000256" key="5">
    <source>
        <dbReference type="ARBA" id="ARBA00023002"/>
    </source>
</evidence>
<dbReference type="PANTHER" id="PTHR13887:SF14">
    <property type="entry name" value="DISULFIDE BOND FORMATION PROTEIN D"/>
    <property type="match status" value="1"/>
</dbReference>
<keyword evidence="6" id="KW-1015">Disulfide bond</keyword>
<dbReference type="EMBL" id="RBZW01000058">
    <property type="protein sequence ID" value="THE63472.1"/>
    <property type="molecule type" value="Genomic_DNA"/>
</dbReference>
<evidence type="ECO:0000256" key="6">
    <source>
        <dbReference type="ARBA" id="ARBA00023157"/>
    </source>
</evidence>
<feature type="compositionally biased region" description="Basic and acidic residues" evidence="8">
    <location>
        <begin position="146"/>
        <end position="163"/>
    </location>
</feature>
<dbReference type="Gene3D" id="3.40.30.10">
    <property type="entry name" value="Glutaredoxin"/>
    <property type="match status" value="1"/>
</dbReference>
<protein>
    <submittedName>
        <fullName evidence="10">Disulfide bond formation protein</fullName>
    </submittedName>
</protein>
<keyword evidence="7" id="KW-0676">Redox-active center</keyword>
<sequence length="201" mass="21483">MNLTRRGLLGTAAAAGTGIAAGCLGSEDAPDPPVAGDPDADVTVAVYEDFSCPYCRDFKLEVFPQLEEAYLDSGAIRYEHRDFPIPVDDTWSWAVASGAREVFESDGDDAFFSFAGEIYEHQNGYGYDTIESVADDLDLDGPSVREAAEDETHRDTLEADRSNGESNGVGGTPTVFVDGDIVDLEAIAFDPVAAAIDDARE</sequence>
<evidence type="ECO:0000313" key="11">
    <source>
        <dbReference type="Proteomes" id="UP000318864"/>
    </source>
</evidence>
<keyword evidence="4" id="KW-0813">Transport</keyword>